<dbReference type="Pfam" id="PF00076">
    <property type="entry name" value="RRM_1"/>
    <property type="match status" value="1"/>
</dbReference>
<evidence type="ECO:0000313" key="3">
    <source>
        <dbReference type="EMBL" id="GFB14456.1"/>
    </source>
</evidence>
<dbReference type="SMART" id="SM00360">
    <property type="entry name" value="RRM"/>
    <property type="match status" value="1"/>
</dbReference>
<dbReference type="PROSITE" id="PS50102">
    <property type="entry name" value="RRM"/>
    <property type="match status" value="1"/>
</dbReference>
<reference evidence="3" key="1">
    <citation type="journal article" date="2019" name="Sci. Rep.">
        <title>Draft genome of Tanacetum cinerariifolium, the natural source of mosquito coil.</title>
        <authorList>
            <person name="Yamashiro T."/>
            <person name="Shiraishi A."/>
            <person name="Satake H."/>
            <person name="Nakayama K."/>
        </authorList>
    </citation>
    <scope>NUCLEOTIDE SEQUENCE</scope>
</reference>
<feature type="domain" description="RRM" evidence="2">
    <location>
        <begin position="28"/>
        <end position="105"/>
    </location>
</feature>
<evidence type="ECO:0000259" key="2">
    <source>
        <dbReference type="PROSITE" id="PS50102"/>
    </source>
</evidence>
<gene>
    <name evidence="3" type="ORF">Tci_686427</name>
</gene>
<dbReference type="CDD" id="cd00590">
    <property type="entry name" value="RRM_SF"/>
    <property type="match status" value="1"/>
</dbReference>
<comment type="caution">
    <text evidence="3">The sequence shown here is derived from an EMBL/GenBank/DDBJ whole genome shotgun (WGS) entry which is preliminary data.</text>
</comment>
<dbReference type="InterPro" id="IPR000504">
    <property type="entry name" value="RRM_dom"/>
</dbReference>
<sequence length="401" mass="46113">MGDGDWQQVARKKFSHRTKEDDVSKISTSIFVTNFLESFSAKDLFHACSMYGHVIDSFIPLKRSIEGKRFGFVKFINVSNVKRLVGNLCTIWIGRCKLQANIARFDRTPRNDSNTRAPRKSAKKFDGVNVVENNGGTVGNGITFANVLSRKLTPIPDNSANGPVIVLDDDCVNSQDLSFSMMGKVKEFASLTNIKSALCNEGFTDLKIRYLGEFWVWLEFNSLKAKDLFCENIGARSWFSDIIPASEDFIPDGRIAWMDVEGVPFKFWTTKTFSKIATKWGKFLEVDDLEENLNRLSKHPPAQNMNSHTVKMNWRKLFLSITDSEHWHQSLKPGKHRNTLSQMEFMRRKIKRGKEEFAPCARQITKECKAMLRNKIEQINLFNSTLSSRKFRKYTCFYCTR</sequence>
<dbReference type="AlphaFoldDB" id="A0A699KXS7"/>
<dbReference type="SUPFAM" id="SSF54928">
    <property type="entry name" value="RNA-binding domain, RBD"/>
    <property type="match status" value="1"/>
</dbReference>
<dbReference type="EMBL" id="BKCJ010561776">
    <property type="protein sequence ID" value="GFB14456.1"/>
    <property type="molecule type" value="Genomic_DNA"/>
</dbReference>
<accession>A0A699KXS7</accession>
<dbReference type="GO" id="GO:0003723">
    <property type="term" value="F:RNA binding"/>
    <property type="evidence" value="ECO:0007669"/>
    <property type="project" value="UniProtKB-UniRule"/>
</dbReference>
<protein>
    <submittedName>
        <fullName evidence="3">Nucleotide-binding alpha-beta plait domain-containing protein</fullName>
    </submittedName>
</protein>
<proteinExistence type="predicted"/>
<organism evidence="3">
    <name type="scientific">Tanacetum cinerariifolium</name>
    <name type="common">Dalmatian daisy</name>
    <name type="synonym">Chrysanthemum cinerariifolium</name>
    <dbReference type="NCBI Taxonomy" id="118510"/>
    <lineage>
        <taxon>Eukaryota</taxon>
        <taxon>Viridiplantae</taxon>
        <taxon>Streptophyta</taxon>
        <taxon>Embryophyta</taxon>
        <taxon>Tracheophyta</taxon>
        <taxon>Spermatophyta</taxon>
        <taxon>Magnoliopsida</taxon>
        <taxon>eudicotyledons</taxon>
        <taxon>Gunneridae</taxon>
        <taxon>Pentapetalae</taxon>
        <taxon>asterids</taxon>
        <taxon>campanulids</taxon>
        <taxon>Asterales</taxon>
        <taxon>Asteraceae</taxon>
        <taxon>Asteroideae</taxon>
        <taxon>Anthemideae</taxon>
        <taxon>Anthemidinae</taxon>
        <taxon>Tanacetum</taxon>
    </lineage>
</organism>
<name>A0A699KXS7_TANCI</name>
<dbReference type="InterPro" id="IPR012677">
    <property type="entry name" value="Nucleotide-bd_a/b_plait_sf"/>
</dbReference>
<evidence type="ECO:0000256" key="1">
    <source>
        <dbReference type="PROSITE-ProRule" id="PRU00176"/>
    </source>
</evidence>
<keyword evidence="1" id="KW-0694">RNA-binding</keyword>
<dbReference type="InterPro" id="IPR035979">
    <property type="entry name" value="RBD_domain_sf"/>
</dbReference>
<dbReference type="Gene3D" id="3.30.70.330">
    <property type="match status" value="1"/>
</dbReference>
<feature type="non-terminal residue" evidence="3">
    <location>
        <position position="401"/>
    </location>
</feature>